<proteinExistence type="predicted"/>
<reference evidence="2 3" key="1">
    <citation type="submission" date="2024-02" db="EMBL/GenBank/DDBJ databases">
        <title>de novo genome assembly of Solanum bulbocastanum strain 11H21.</title>
        <authorList>
            <person name="Hosaka A.J."/>
        </authorList>
    </citation>
    <scope>NUCLEOTIDE SEQUENCE [LARGE SCALE GENOMIC DNA]</scope>
    <source>
        <tissue evidence="2">Young leaves</tissue>
    </source>
</reference>
<feature type="compositionally biased region" description="Acidic residues" evidence="1">
    <location>
        <begin position="65"/>
        <end position="85"/>
    </location>
</feature>
<comment type="caution">
    <text evidence="2">The sequence shown here is derived from an EMBL/GenBank/DDBJ whole genome shotgun (WGS) entry which is preliminary data.</text>
</comment>
<evidence type="ECO:0000313" key="2">
    <source>
        <dbReference type="EMBL" id="KAK6789506.1"/>
    </source>
</evidence>
<protein>
    <submittedName>
        <fullName evidence="2">Uncharacterized protein</fullName>
    </submittedName>
</protein>
<gene>
    <name evidence="2" type="ORF">RDI58_013306</name>
</gene>
<sequence length="85" mass="9746">MDEVAEGFPIECWKDDEFVEDEYIVFDSLNDESSNQKKELEQYYASFFLLKSNKPAHPLLKIGDEDMEDNDDGADNDEGSGDNDE</sequence>
<evidence type="ECO:0000256" key="1">
    <source>
        <dbReference type="SAM" id="MobiDB-lite"/>
    </source>
</evidence>
<name>A0AAN8YF39_SOLBU</name>
<feature type="region of interest" description="Disordered" evidence="1">
    <location>
        <begin position="59"/>
        <end position="85"/>
    </location>
</feature>
<evidence type="ECO:0000313" key="3">
    <source>
        <dbReference type="Proteomes" id="UP001371456"/>
    </source>
</evidence>
<accession>A0AAN8YF39</accession>
<organism evidence="2 3">
    <name type="scientific">Solanum bulbocastanum</name>
    <name type="common">Wild potato</name>
    <dbReference type="NCBI Taxonomy" id="147425"/>
    <lineage>
        <taxon>Eukaryota</taxon>
        <taxon>Viridiplantae</taxon>
        <taxon>Streptophyta</taxon>
        <taxon>Embryophyta</taxon>
        <taxon>Tracheophyta</taxon>
        <taxon>Spermatophyta</taxon>
        <taxon>Magnoliopsida</taxon>
        <taxon>eudicotyledons</taxon>
        <taxon>Gunneridae</taxon>
        <taxon>Pentapetalae</taxon>
        <taxon>asterids</taxon>
        <taxon>lamiids</taxon>
        <taxon>Solanales</taxon>
        <taxon>Solanaceae</taxon>
        <taxon>Solanoideae</taxon>
        <taxon>Solaneae</taxon>
        <taxon>Solanum</taxon>
    </lineage>
</organism>
<dbReference type="Proteomes" id="UP001371456">
    <property type="component" value="Unassembled WGS sequence"/>
</dbReference>
<keyword evidence="3" id="KW-1185">Reference proteome</keyword>
<dbReference type="AlphaFoldDB" id="A0AAN8YF39"/>
<dbReference type="EMBL" id="JBANQN010000005">
    <property type="protein sequence ID" value="KAK6789506.1"/>
    <property type="molecule type" value="Genomic_DNA"/>
</dbReference>